<keyword evidence="3 6" id="KW-0812">Transmembrane</keyword>
<keyword evidence="4 6" id="KW-1133">Transmembrane helix</keyword>
<feature type="transmembrane region" description="Helical" evidence="6">
    <location>
        <begin position="32"/>
        <end position="50"/>
    </location>
</feature>
<accession>A0A3P7L2S8</accession>
<dbReference type="InterPro" id="IPR050352">
    <property type="entry name" value="ABCG_transporters"/>
</dbReference>
<sequence length="150" mass="16711">MELPIVLRENSNGVYTISTYFLGKNIAELPQYIILPAIYNAIVYWMAGLVPDVGTFIFATFICALIANVAISVSYATATIFGSTDVAMTYLPIFVVPMLAFGGYFITYDAIPGYFKWLSSLSYFKYSYEALAINEWEMIDVIPGNSKISQ</sequence>
<evidence type="ECO:0000256" key="4">
    <source>
        <dbReference type="ARBA" id="ARBA00022989"/>
    </source>
</evidence>
<dbReference type="PANTHER" id="PTHR48041">
    <property type="entry name" value="ABC TRANSPORTER G FAMILY MEMBER 28"/>
    <property type="match status" value="1"/>
</dbReference>
<dbReference type="Pfam" id="PF01061">
    <property type="entry name" value="ABC2_membrane"/>
    <property type="match status" value="1"/>
</dbReference>
<feature type="domain" description="ABC-2 type transporter transmembrane" evidence="7">
    <location>
        <begin position="2"/>
        <end position="136"/>
    </location>
</feature>
<dbReference type="OrthoDB" id="66620at2759"/>
<feature type="transmembrane region" description="Helical" evidence="6">
    <location>
        <begin position="90"/>
        <end position="111"/>
    </location>
</feature>
<dbReference type="InterPro" id="IPR013525">
    <property type="entry name" value="ABC2_TM"/>
</dbReference>
<dbReference type="PANTHER" id="PTHR48041:SF93">
    <property type="entry name" value="ABC TRANSPORTER ATP-BINDING PROTEIN_PERMEASE WHT-1"/>
    <property type="match status" value="1"/>
</dbReference>
<evidence type="ECO:0000256" key="2">
    <source>
        <dbReference type="ARBA" id="ARBA00022448"/>
    </source>
</evidence>
<evidence type="ECO:0000313" key="8">
    <source>
        <dbReference type="EMBL" id="VDM73782.1"/>
    </source>
</evidence>
<keyword evidence="9" id="KW-1185">Reference proteome</keyword>
<evidence type="ECO:0000313" key="9">
    <source>
        <dbReference type="Proteomes" id="UP000270094"/>
    </source>
</evidence>
<comment type="subcellular location">
    <subcellularLocation>
        <location evidence="1">Membrane</location>
        <topology evidence="1">Multi-pass membrane protein</topology>
    </subcellularLocation>
</comment>
<dbReference type="Proteomes" id="UP000270094">
    <property type="component" value="Unassembled WGS sequence"/>
</dbReference>
<protein>
    <recommendedName>
        <fullName evidence="7">ABC-2 type transporter transmembrane domain-containing protein</fullName>
    </recommendedName>
</protein>
<gene>
    <name evidence="8" type="ORF">SVUK_LOCUS8780</name>
</gene>
<keyword evidence="5 6" id="KW-0472">Membrane</keyword>
<evidence type="ECO:0000256" key="6">
    <source>
        <dbReference type="SAM" id="Phobius"/>
    </source>
</evidence>
<dbReference type="AlphaFoldDB" id="A0A3P7L2S8"/>
<dbReference type="GO" id="GO:0140359">
    <property type="term" value="F:ABC-type transporter activity"/>
    <property type="evidence" value="ECO:0007669"/>
    <property type="project" value="InterPro"/>
</dbReference>
<evidence type="ECO:0000256" key="1">
    <source>
        <dbReference type="ARBA" id="ARBA00004141"/>
    </source>
</evidence>
<dbReference type="EMBL" id="UYYB01032429">
    <property type="protein sequence ID" value="VDM73782.1"/>
    <property type="molecule type" value="Genomic_DNA"/>
</dbReference>
<evidence type="ECO:0000256" key="3">
    <source>
        <dbReference type="ARBA" id="ARBA00022692"/>
    </source>
</evidence>
<evidence type="ECO:0000259" key="7">
    <source>
        <dbReference type="Pfam" id="PF01061"/>
    </source>
</evidence>
<evidence type="ECO:0000256" key="5">
    <source>
        <dbReference type="ARBA" id="ARBA00023136"/>
    </source>
</evidence>
<name>A0A3P7L2S8_STRVU</name>
<feature type="transmembrane region" description="Helical" evidence="6">
    <location>
        <begin position="56"/>
        <end position="78"/>
    </location>
</feature>
<dbReference type="GO" id="GO:0005886">
    <property type="term" value="C:plasma membrane"/>
    <property type="evidence" value="ECO:0007669"/>
    <property type="project" value="TreeGrafter"/>
</dbReference>
<organism evidence="8 9">
    <name type="scientific">Strongylus vulgaris</name>
    <name type="common">Blood worm</name>
    <dbReference type="NCBI Taxonomy" id="40348"/>
    <lineage>
        <taxon>Eukaryota</taxon>
        <taxon>Metazoa</taxon>
        <taxon>Ecdysozoa</taxon>
        <taxon>Nematoda</taxon>
        <taxon>Chromadorea</taxon>
        <taxon>Rhabditida</taxon>
        <taxon>Rhabditina</taxon>
        <taxon>Rhabditomorpha</taxon>
        <taxon>Strongyloidea</taxon>
        <taxon>Strongylidae</taxon>
        <taxon>Strongylus</taxon>
    </lineage>
</organism>
<reference evidence="8 9" key="1">
    <citation type="submission" date="2018-11" db="EMBL/GenBank/DDBJ databases">
        <authorList>
            <consortium name="Pathogen Informatics"/>
        </authorList>
    </citation>
    <scope>NUCLEOTIDE SEQUENCE [LARGE SCALE GENOMIC DNA]</scope>
</reference>
<proteinExistence type="predicted"/>
<keyword evidence="2" id="KW-0813">Transport</keyword>